<dbReference type="CDD" id="cd24008">
    <property type="entry name" value="ASKHA_NBD_GLK"/>
    <property type="match status" value="1"/>
</dbReference>
<accession>Q1JYC0</accession>
<dbReference type="PANTHER" id="PTHR47690:SF1">
    <property type="entry name" value="GLUCOKINASE"/>
    <property type="match status" value="1"/>
</dbReference>
<dbReference type="EC" id="2.7.1.2" evidence="4"/>
<dbReference type="Pfam" id="PF02685">
    <property type="entry name" value="Glucokinase"/>
    <property type="match status" value="1"/>
</dbReference>
<reference evidence="4" key="1">
    <citation type="submission" date="2006-05" db="EMBL/GenBank/DDBJ databases">
        <title>Annotation of the draft genome assembly of Desulfuromonas acetoxidans DSM 684.</title>
        <authorList>
            <consortium name="US DOE Joint Genome Institute (JGI-ORNL)"/>
            <person name="Larimer F."/>
            <person name="Land M."/>
            <person name="Hauser L."/>
        </authorList>
    </citation>
    <scope>NUCLEOTIDE SEQUENCE [LARGE SCALE GENOMIC DNA]</scope>
    <source>
        <strain evidence="4">DSM 684</strain>
    </source>
</reference>
<evidence type="ECO:0000313" key="5">
    <source>
        <dbReference type="Proteomes" id="UP000005695"/>
    </source>
</evidence>
<dbReference type="PANTHER" id="PTHR47690">
    <property type="entry name" value="GLUCOKINASE"/>
    <property type="match status" value="1"/>
</dbReference>
<dbReference type="GO" id="GO:0006096">
    <property type="term" value="P:glycolytic process"/>
    <property type="evidence" value="ECO:0007669"/>
    <property type="project" value="InterPro"/>
</dbReference>
<evidence type="ECO:0000313" key="4">
    <source>
        <dbReference type="EMBL" id="EAT15286.1"/>
    </source>
</evidence>
<evidence type="ECO:0000256" key="3">
    <source>
        <dbReference type="RuleBase" id="RU004046"/>
    </source>
</evidence>
<keyword evidence="5" id="KW-1185">Reference proteome</keyword>
<dbReference type="Proteomes" id="UP000005695">
    <property type="component" value="Unassembled WGS sequence"/>
</dbReference>
<dbReference type="InterPro" id="IPR043129">
    <property type="entry name" value="ATPase_NBD"/>
</dbReference>
<evidence type="ECO:0000256" key="1">
    <source>
        <dbReference type="ARBA" id="ARBA00022679"/>
    </source>
</evidence>
<dbReference type="AlphaFoldDB" id="Q1JYC0"/>
<dbReference type="InterPro" id="IPR050201">
    <property type="entry name" value="Bacterial_glucokinase"/>
</dbReference>
<dbReference type="Gene3D" id="3.40.367.20">
    <property type="match status" value="1"/>
</dbReference>
<dbReference type="SUPFAM" id="SSF53067">
    <property type="entry name" value="Actin-like ATPase domain"/>
    <property type="match status" value="1"/>
</dbReference>
<sequence length="338" mass="37482">MSRRFVELLIGMTMILLAGDIGGTTSRFQWLDSETPESQSTLFYYPSKRFSSFTALLTTLLSDSGITQVDVACFGLPGPVQGCQVALTNLPWTIDACELQEQLPLKEISLVNDFQAAALGIDALREEKILCLHPGEFDPAGNRLVVGAGTGLGVAPVYQLEGHFYPQSSEGGHIAFAPVTDEQSRLMDWLHRERSHISYEDLLSGEGLGRLYRFHFQQRNNRQPTLFSAAMIHELAEQGDEVAIAALRMFVNIYGQFIGDVALIWPARAGIYIAGGIAGKIIRWMTPEDFTWYFLAKESMNRVVEKMPVYLVKDELLGLKGAMRSARRLAGLESEGEV</sequence>
<keyword evidence="2" id="KW-0418">Kinase</keyword>
<evidence type="ECO:0000256" key="2">
    <source>
        <dbReference type="ARBA" id="ARBA00022777"/>
    </source>
</evidence>
<protein>
    <submittedName>
        <fullName evidence="4">Glucokinase</fullName>
        <ecNumber evidence="4">2.7.1.2</ecNumber>
    </submittedName>
</protein>
<dbReference type="GO" id="GO:0004340">
    <property type="term" value="F:glucokinase activity"/>
    <property type="evidence" value="ECO:0007669"/>
    <property type="project" value="UniProtKB-EC"/>
</dbReference>
<organism evidence="4 5">
    <name type="scientific">Desulfuromonas acetoxidans (strain DSM 684 / 11070)</name>
    <dbReference type="NCBI Taxonomy" id="281689"/>
    <lineage>
        <taxon>Bacteria</taxon>
        <taxon>Pseudomonadati</taxon>
        <taxon>Thermodesulfobacteriota</taxon>
        <taxon>Desulfuromonadia</taxon>
        <taxon>Desulfuromonadales</taxon>
        <taxon>Desulfuromonadaceae</taxon>
        <taxon>Desulfuromonas</taxon>
    </lineage>
</organism>
<dbReference type="EMBL" id="AAEW02000012">
    <property type="protein sequence ID" value="EAT15286.1"/>
    <property type="molecule type" value="Genomic_DNA"/>
</dbReference>
<proteinExistence type="inferred from homology"/>
<reference evidence="4" key="2">
    <citation type="submission" date="2006-05" db="EMBL/GenBank/DDBJ databases">
        <title>Sequencing of the draft genome and assembly of Desulfuromonas acetoxidans DSM 684.</title>
        <authorList>
            <consortium name="US DOE Joint Genome Institute (JGI-PGF)"/>
            <person name="Copeland A."/>
            <person name="Lucas S."/>
            <person name="Lapidus A."/>
            <person name="Barry K."/>
            <person name="Detter J.C."/>
            <person name="Glavina del Rio T."/>
            <person name="Hammon N."/>
            <person name="Israni S."/>
            <person name="Dalin E."/>
            <person name="Tice H."/>
            <person name="Bruce D."/>
            <person name="Pitluck S."/>
            <person name="Richardson P."/>
        </authorList>
    </citation>
    <scope>NUCLEOTIDE SEQUENCE [LARGE SCALE GENOMIC DNA]</scope>
    <source>
        <strain evidence="4">DSM 684</strain>
    </source>
</reference>
<dbReference type="GO" id="GO:0005536">
    <property type="term" value="F:D-glucose binding"/>
    <property type="evidence" value="ECO:0007669"/>
    <property type="project" value="InterPro"/>
</dbReference>
<comment type="caution">
    <text evidence="4">The sequence shown here is derived from an EMBL/GenBank/DDBJ whole genome shotgun (WGS) entry which is preliminary data.</text>
</comment>
<gene>
    <name evidence="4" type="ORF">Dace_1255</name>
</gene>
<comment type="similarity">
    <text evidence="3">Belongs to the bacterial glucokinase family.</text>
</comment>
<dbReference type="Gene3D" id="3.30.420.40">
    <property type="match status" value="1"/>
</dbReference>
<name>Q1JYC0_DESA6</name>
<dbReference type="GO" id="GO:0005829">
    <property type="term" value="C:cytosol"/>
    <property type="evidence" value="ECO:0007669"/>
    <property type="project" value="TreeGrafter"/>
</dbReference>
<dbReference type="InterPro" id="IPR003836">
    <property type="entry name" value="Glucokinase"/>
</dbReference>
<dbReference type="GO" id="GO:0005524">
    <property type="term" value="F:ATP binding"/>
    <property type="evidence" value="ECO:0007669"/>
    <property type="project" value="InterPro"/>
</dbReference>
<keyword evidence="1 4" id="KW-0808">Transferase</keyword>